<reference evidence="3" key="1">
    <citation type="submission" date="2025-08" db="UniProtKB">
        <authorList>
            <consortium name="RefSeq"/>
        </authorList>
    </citation>
    <scope>IDENTIFICATION</scope>
    <source>
        <strain evidence="3">15085-1641.00</strain>
        <tissue evidence="3">Whole body</tissue>
    </source>
</reference>
<evidence type="ECO:0000313" key="2">
    <source>
        <dbReference type="Proteomes" id="UP000504633"/>
    </source>
</evidence>
<dbReference type="OMA" id="VVEDYGM"/>
<dbReference type="GO" id="GO:0005839">
    <property type="term" value="C:proteasome core complex"/>
    <property type="evidence" value="ECO:0007669"/>
    <property type="project" value="InterPro"/>
</dbReference>
<accession>A0A6J1M0L6</accession>
<sequence>MYSSYCAETDRFCYSLCSFNPFGEVKQVQYANNCSLRGEPAVGIVTEEGVVLATEKKMMMKYAIGSTLKKLQQTGSYMAMTYSGLAPDFRVLSKLFHKMACKYGIIHDNVMPVPSLMMAISSTMQEFTQSSGVRPFGLALLLGGWENEAGILYHLDASGSQQCYKACAIGRYTNDRTSFLEQMYTANMTVEEAISLAIRSIQLYSTKSLLANQIEVGVLDEDGLYRLSKKTVSKYL</sequence>
<organism evidence="2 3">
    <name type="scientific">Drosophila hydei</name>
    <name type="common">Fruit fly</name>
    <dbReference type="NCBI Taxonomy" id="7224"/>
    <lineage>
        <taxon>Eukaryota</taxon>
        <taxon>Metazoa</taxon>
        <taxon>Ecdysozoa</taxon>
        <taxon>Arthropoda</taxon>
        <taxon>Hexapoda</taxon>
        <taxon>Insecta</taxon>
        <taxon>Pterygota</taxon>
        <taxon>Neoptera</taxon>
        <taxon>Endopterygota</taxon>
        <taxon>Diptera</taxon>
        <taxon>Brachycera</taxon>
        <taxon>Muscomorpha</taxon>
        <taxon>Ephydroidea</taxon>
        <taxon>Drosophilidae</taxon>
        <taxon>Drosophila</taxon>
    </lineage>
</organism>
<proteinExistence type="predicted"/>
<dbReference type="RefSeq" id="XP_023170035.1">
    <property type="nucleotide sequence ID" value="XM_023314267.2"/>
</dbReference>
<dbReference type="SUPFAM" id="SSF56235">
    <property type="entry name" value="N-terminal nucleophile aminohydrolases (Ntn hydrolases)"/>
    <property type="match status" value="1"/>
</dbReference>
<name>A0A6J1M0L6_DROHY</name>
<dbReference type="Gene3D" id="3.60.20.10">
    <property type="entry name" value="Glutamine Phosphoribosylpyrophosphate, subunit 1, domain 1"/>
    <property type="match status" value="1"/>
</dbReference>
<dbReference type="Pfam" id="PF00227">
    <property type="entry name" value="Proteasome"/>
    <property type="match status" value="1"/>
</dbReference>
<protein>
    <submittedName>
        <fullName evidence="3">Proteasome subunit alpha type-2-like</fullName>
    </submittedName>
</protein>
<dbReference type="OrthoDB" id="431557at2759"/>
<dbReference type="GeneID" id="111598832"/>
<keyword evidence="2" id="KW-1185">Reference proteome</keyword>
<dbReference type="InterPro" id="IPR001353">
    <property type="entry name" value="Proteasome_sua/b"/>
</dbReference>
<dbReference type="GO" id="GO:0051603">
    <property type="term" value="P:proteolysis involved in protein catabolic process"/>
    <property type="evidence" value="ECO:0007669"/>
    <property type="project" value="InterPro"/>
</dbReference>
<keyword evidence="1" id="KW-0647">Proteasome</keyword>
<dbReference type="InterPro" id="IPR029055">
    <property type="entry name" value="Ntn_hydrolases_N"/>
</dbReference>
<dbReference type="AlphaFoldDB" id="A0A6J1M0L6"/>
<dbReference type="KEGG" id="dhe:111598832"/>
<dbReference type="Proteomes" id="UP000504633">
    <property type="component" value="Unplaced"/>
</dbReference>
<evidence type="ECO:0000256" key="1">
    <source>
        <dbReference type="ARBA" id="ARBA00022942"/>
    </source>
</evidence>
<dbReference type="InterPro" id="IPR050115">
    <property type="entry name" value="Proteasome_alpha"/>
</dbReference>
<dbReference type="PANTHER" id="PTHR11599">
    <property type="entry name" value="PROTEASOME SUBUNIT ALPHA/BETA"/>
    <property type="match status" value="1"/>
</dbReference>
<gene>
    <name evidence="3" type="primary">LOC111598832</name>
</gene>
<evidence type="ECO:0000313" key="3">
    <source>
        <dbReference type="RefSeq" id="XP_023170035.1"/>
    </source>
</evidence>